<proteinExistence type="predicted"/>
<name>A0A0T9UCF2_YERAE</name>
<protein>
    <submittedName>
        <fullName evidence="2">Membrane protein</fullName>
    </submittedName>
</protein>
<evidence type="ECO:0000256" key="1">
    <source>
        <dbReference type="SAM" id="Phobius"/>
    </source>
</evidence>
<organism evidence="3 4">
    <name type="scientific">Yersinia aleksiciae</name>
    <dbReference type="NCBI Taxonomy" id="263819"/>
    <lineage>
        <taxon>Bacteria</taxon>
        <taxon>Pseudomonadati</taxon>
        <taxon>Pseudomonadota</taxon>
        <taxon>Gammaproteobacteria</taxon>
        <taxon>Enterobacterales</taxon>
        <taxon>Yersiniaceae</taxon>
        <taxon>Yersinia</taxon>
    </lineage>
</organism>
<dbReference type="AlphaFoldDB" id="A0A0T9UCF2"/>
<keyword evidence="1" id="KW-1133">Transmembrane helix</keyword>
<dbReference type="EMBL" id="CP011975">
    <property type="protein sequence ID" value="AKP32490.1"/>
    <property type="molecule type" value="Genomic_DNA"/>
</dbReference>
<reference evidence="2 5" key="1">
    <citation type="journal article" date="2015" name="Genome Announc.">
        <title>De Novo Genome Sequence of Yersinia aleksiciae Y159T.</title>
        <authorList>
            <person name="Sprague L.D."/>
            <person name="Neubauer H."/>
        </authorList>
    </citation>
    <scope>NUCLEOTIDE SEQUENCE [LARGE SCALE GENOMIC DNA]</scope>
    <source>
        <strain evidence="2 5">159</strain>
    </source>
</reference>
<dbReference type="KEGG" id="yak:ACZ76_02455"/>
<dbReference type="Proteomes" id="UP000040088">
    <property type="component" value="Unassembled WGS sequence"/>
</dbReference>
<gene>
    <name evidence="2" type="ORF">ACZ76_02455</name>
    <name evidence="3" type="ORF">ERS008460_02529</name>
</gene>
<dbReference type="OrthoDB" id="6474586at2"/>
<keyword evidence="1" id="KW-0472">Membrane</keyword>
<dbReference type="GeneID" id="61904636"/>
<sequence length="58" mass="6299">MGTTIFGIIFGVFLIAAGLADIHDENLTSLTFWVDALLIFIGAVFLLGIAKFIGRKKK</sequence>
<evidence type="ECO:0000313" key="5">
    <source>
        <dbReference type="Proteomes" id="UP000069914"/>
    </source>
</evidence>
<keyword evidence="5" id="KW-1185">Reference proteome</keyword>
<dbReference type="Proteomes" id="UP000069914">
    <property type="component" value="Chromosome"/>
</dbReference>
<reference evidence="3" key="3">
    <citation type="submission" date="2015-03" db="EMBL/GenBank/DDBJ databases">
        <authorList>
            <person name="Murphy D."/>
        </authorList>
    </citation>
    <scope>NUCLEOTIDE SEQUENCE [LARGE SCALE GENOMIC DNA]</scope>
    <source>
        <strain evidence="3">IP27925</strain>
    </source>
</reference>
<accession>A0A0T9UCF2</accession>
<dbReference type="EMBL" id="CQEM01000011">
    <property type="protein sequence ID" value="CNL32291.1"/>
    <property type="molecule type" value="Genomic_DNA"/>
</dbReference>
<evidence type="ECO:0000313" key="2">
    <source>
        <dbReference type="EMBL" id="AKP32490.1"/>
    </source>
</evidence>
<dbReference type="RefSeq" id="WP_048616487.1">
    <property type="nucleotide sequence ID" value="NZ_CABHPX010000053.1"/>
</dbReference>
<feature type="transmembrane region" description="Helical" evidence="1">
    <location>
        <begin position="30"/>
        <end position="53"/>
    </location>
</feature>
<evidence type="ECO:0000313" key="3">
    <source>
        <dbReference type="EMBL" id="CNL32291.1"/>
    </source>
</evidence>
<reference evidence="4" key="2">
    <citation type="submission" date="2015-03" db="EMBL/GenBank/DDBJ databases">
        <authorList>
            <consortium name="Pathogen Informatics"/>
        </authorList>
    </citation>
    <scope>NUCLEOTIDE SEQUENCE [LARGE SCALE GENOMIC DNA]</scope>
    <source>
        <strain evidence="4">IP27925</strain>
    </source>
</reference>
<keyword evidence="1" id="KW-0812">Transmembrane</keyword>
<evidence type="ECO:0000313" key="4">
    <source>
        <dbReference type="Proteomes" id="UP000040088"/>
    </source>
</evidence>